<dbReference type="InterPro" id="IPR050237">
    <property type="entry name" value="ATP-dep_AMP-bd_enzyme"/>
</dbReference>
<dbReference type="InterPro" id="IPR045851">
    <property type="entry name" value="AMP-bd_C_sf"/>
</dbReference>
<evidence type="ECO:0000256" key="1">
    <source>
        <dbReference type="SAM" id="MobiDB-lite"/>
    </source>
</evidence>
<dbReference type="NCBIfam" id="NF005877">
    <property type="entry name" value="PRK07824.1"/>
    <property type="match status" value="1"/>
</dbReference>
<name>A0ABV4CNM5_9PSEU</name>
<dbReference type="Gene3D" id="3.40.50.12780">
    <property type="entry name" value="N-terminal domain of ligase-like"/>
    <property type="match status" value="1"/>
</dbReference>
<sequence>MPHPRVPQPLPVPAGPAALDVLPALRTALDGGGPALLPVPADQPDEARRTAEALGEQPVGADGEPIALVIATSGSTGTPKGVLLSATALRASAEATHRGLAGPGRWLLAMPAHHVAGMQVLIRSLVAGVEPHAVDTTGGFRPERFADAARAMPATGDPRYTSLVPTQLRRLLDAGGEGLAALRDFDAVLVGGAAAAPALLARAADEGVRVTTTYGMSETAGGCVYDGLPLDIARVRVEGGEGPIALSGPMLASGYLGRPGAAEFAGGWFRTGDLGRWRQDRLEVLGRVDDLIITGGVNVAPAPVERVLTEQTGVREVCVVGVPDPEWGQAVVAAVVPADPAAPPDSEALRGAVRERSGAAATPKRIVFLPELPLRGPGKPDRRGLAARLGVP</sequence>
<dbReference type="PANTHER" id="PTHR43767:SF1">
    <property type="entry name" value="NONRIBOSOMAL PEPTIDE SYNTHASE PES1 (EUROFUNG)-RELATED"/>
    <property type="match status" value="1"/>
</dbReference>
<accession>A0ABV4CNM5</accession>
<dbReference type="EMBL" id="JBGEHV010000063">
    <property type="protein sequence ID" value="MEY8042700.1"/>
    <property type="molecule type" value="Genomic_DNA"/>
</dbReference>
<evidence type="ECO:0000259" key="3">
    <source>
        <dbReference type="Pfam" id="PF13193"/>
    </source>
</evidence>
<dbReference type="PANTHER" id="PTHR43767">
    <property type="entry name" value="LONG-CHAIN-FATTY-ACID--COA LIGASE"/>
    <property type="match status" value="1"/>
</dbReference>
<dbReference type="Pfam" id="PF13193">
    <property type="entry name" value="AMP-binding_C"/>
    <property type="match status" value="1"/>
</dbReference>
<dbReference type="InterPro" id="IPR020845">
    <property type="entry name" value="AMP-binding_CS"/>
</dbReference>
<dbReference type="SUPFAM" id="SSF56801">
    <property type="entry name" value="Acetyl-CoA synthetase-like"/>
    <property type="match status" value="1"/>
</dbReference>
<dbReference type="Proteomes" id="UP001564626">
    <property type="component" value="Unassembled WGS sequence"/>
</dbReference>
<dbReference type="InterPro" id="IPR025110">
    <property type="entry name" value="AMP-bd_C"/>
</dbReference>
<dbReference type="Pfam" id="PF00501">
    <property type="entry name" value="AMP-binding"/>
    <property type="match status" value="1"/>
</dbReference>
<reference evidence="4 5" key="1">
    <citation type="submission" date="2024-08" db="EMBL/GenBank/DDBJ databases">
        <title>Genome mining of Saccharopolyspora cebuensis PGLac3 from Nigerian medicinal plant.</title>
        <authorList>
            <person name="Ezeobiora C.E."/>
            <person name="Igbokwe N.H."/>
            <person name="Amin D.H."/>
            <person name="Mendie U.E."/>
        </authorList>
    </citation>
    <scope>NUCLEOTIDE SEQUENCE [LARGE SCALE GENOMIC DNA]</scope>
    <source>
        <strain evidence="4 5">PGLac3</strain>
    </source>
</reference>
<proteinExistence type="predicted"/>
<evidence type="ECO:0000259" key="2">
    <source>
        <dbReference type="Pfam" id="PF00501"/>
    </source>
</evidence>
<dbReference type="RefSeq" id="WP_345357312.1">
    <property type="nucleotide sequence ID" value="NZ_BAABII010000003.1"/>
</dbReference>
<comment type="caution">
    <text evidence="4">The sequence shown here is derived from an EMBL/GenBank/DDBJ whole genome shotgun (WGS) entry which is preliminary data.</text>
</comment>
<dbReference type="InterPro" id="IPR000873">
    <property type="entry name" value="AMP-dep_synth/lig_dom"/>
</dbReference>
<feature type="domain" description="AMP-dependent synthetase/ligase" evidence="2">
    <location>
        <begin position="50"/>
        <end position="227"/>
    </location>
</feature>
<keyword evidence="5" id="KW-1185">Reference proteome</keyword>
<feature type="domain" description="AMP-binding enzyme C-terminal" evidence="3">
    <location>
        <begin position="304"/>
        <end position="379"/>
    </location>
</feature>
<feature type="region of interest" description="Disordered" evidence="1">
    <location>
        <begin position="371"/>
        <end position="392"/>
    </location>
</feature>
<keyword evidence="4" id="KW-0436">Ligase</keyword>
<protein>
    <submittedName>
        <fullName evidence="4">O-succinylbenzoate--CoA ligase</fullName>
        <ecNumber evidence="4">6.2.1.26</ecNumber>
    </submittedName>
</protein>
<gene>
    <name evidence="4" type="primary">menE</name>
    <name evidence="4" type="ORF">AB8O55_25110</name>
</gene>
<evidence type="ECO:0000313" key="4">
    <source>
        <dbReference type="EMBL" id="MEY8042700.1"/>
    </source>
</evidence>
<dbReference type="EC" id="6.2.1.26" evidence="4"/>
<dbReference type="PROSITE" id="PS00455">
    <property type="entry name" value="AMP_BINDING"/>
    <property type="match status" value="1"/>
</dbReference>
<dbReference type="GO" id="GO:0008756">
    <property type="term" value="F:o-succinylbenzoate-CoA ligase activity"/>
    <property type="evidence" value="ECO:0007669"/>
    <property type="project" value="UniProtKB-EC"/>
</dbReference>
<evidence type="ECO:0000313" key="5">
    <source>
        <dbReference type="Proteomes" id="UP001564626"/>
    </source>
</evidence>
<organism evidence="4 5">
    <name type="scientific">Saccharopolyspora cebuensis</name>
    <dbReference type="NCBI Taxonomy" id="418759"/>
    <lineage>
        <taxon>Bacteria</taxon>
        <taxon>Bacillati</taxon>
        <taxon>Actinomycetota</taxon>
        <taxon>Actinomycetes</taxon>
        <taxon>Pseudonocardiales</taxon>
        <taxon>Pseudonocardiaceae</taxon>
        <taxon>Saccharopolyspora</taxon>
    </lineage>
</organism>
<dbReference type="InterPro" id="IPR042099">
    <property type="entry name" value="ANL_N_sf"/>
</dbReference>
<dbReference type="Gene3D" id="3.30.300.30">
    <property type="match status" value="1"/>
</dbReference>